<dbReference type="EMBL" id="CP031968">
    <property type="protein sequence ID" value="AXT45146.1"/>
    <property type="molecule type" value="Genomic_DNA"/>
</dbReference>
<protein>
    <submittedName>
        <fullName evidence="1">Uncharacterized protein</fullName>
    </submittedName>
</protein>
<gene>
    <name evidence="1" type="ORF">D1345_02575</name>
</gene>
<proteinExistence type="predicted"/>
<dbReference type="Proteomes" id="UP000259465">
    <property type="component" value="Chromosome"/>
</dbReference>
<dbReference type="KEGG" id="crz:D1345_02575"/>
<dbReference type="AlphaFoldDB" id="A0AAD0W7D5"/>
<accession>A0AAD0W7D5</accession>
<evidence type="ECO:0000313" key="2">
    <source>
        <dbReference type="Proteomes" id="UP000259465"/>
    </source>
</evidence>
<evidence type="ECO:0000313" key="1">
    <source>
        <dbReference type="EMBL" id="AXT45146.1"/>
    </source>
</evidence>
<organism evidence="1 2">
    <name type="scientific">Chromobacterium rhizoryzae</name>
    <dbReference type="NCBI Taxonomy" id="1778675"/>
    <lineage>
        <taxon>Bacteria</taxon>
        <taxon>Pseudomonadati</taxon>
        <taxon>Pseudomonadota</taxon>
        <taxon>Betaproteobacteria</taxon>
        <taxon>Neisseriales</taxon>
        <taxon>Chromobacteriaceae</taxon>
        <taxon>Chromobacterium</taxon>
    </lineage>
</organism>
<keyword evidence="2" id="KW-1185">Reference proteome</keyword>
<sequence>MPEHCSAATSAPSVASILPDADAPTAVPLLLLPALPPPPPPQALNSAEITDTANIVFVLFIPVVIHFMY</sequence>
<name>A0AAD0W7D5_9NEIS</name>
<reference evidence="1 2" key="1">
    <citation type="submission" date="2018-08" db="EMBL/GenBank/DDBJ databases">
        <title>Complete genome sequence of JP2-74.</title>
        <authorList>
            <person name="Wu L."/>
        </authorList>
    </citation>
    <scope>NUCLEOTIDE SEQUENCE [LARGE SCALE GENOMIC DNA]</scope>
    <source>
        <strain evidence="1 2">JP2-74</strain>
    </source>
</reference>